<dbReference type="NCBIfam" id="TIGR00595">
    <property type="entry name" value="priA"/>
    <property type="match status" value="1"/>
</dbReference>
<dbReference type="Pfam" id="PF17764">
    <property type="entry name" value="PriA_3primeBD"/>
    <property type="match status" value="1"/>
</dbReference>
<dbReference type="SMART" id="SM00490">
    <property type="entry name" value="HELICc"/>
    <property type="match status" value="1"/>
</dbReference>
<keyword evidence="7 11" id="KW-0862">Zinc</keyword>
<dbReference type="EMBL" id="JBHSSK010000029">
    <property type="protein sequence ID" value="MFC6208012.1"/>
    <property type="molecule type" value="Genomic_DNA"/>
</dbReference>
<keyword evidence="8 11" id="KW-0067">ATP-binding</keyword>
<dbReference type="InterPro" id="IPR041236">
    <property type="entry name" value="PriA_C"/>
</dbReference>
<keyword evidence="2 11" id="KW-0235">DNA replication</keyword>
<keyword evidence="4 11" id="KW-0547">Nucleotide-binding</keyword>
<evidence type="ECO:0000256" key="2">
    <source>
        <dbReference type="ARBA" id="ARBA00022705"/>
    </source>
</evidence>
<evidence type="ECO:0000256" key="7">
    <source>
        <dbReference type="ARBA" id="ARBA00022833"/>
    </source>
</evidence>
<comment type="similarity">
    <text evidence="11">Belongs to the helicase family. PriA subfamily.</text>
</comment>
<keyword evidence="9 11" id="KW-0238">DNA-binding</keyword>
<comment type="function">
    <text evidence="11">Initiates the restart of stalled replication forks, which reloads the replicative helicase on sites other than the origin of replication. Recognizes and binds to abandoned replication forks and remodels them to uncover a helicase loading site. Promotes assembly of the primosome at these replication forks.</text>
</comment>
<dbReference type="SMART" id="SM00487">
    <property type="entry name" value="DEXDc"/>
    <property type="match status" value="1"/>
</dbReference>
<feature type="binding site" evidence="11">
    <location>
        <position position="538"/>
    </location>
    <ligand>
        <name>Zn(2+)</name>
        <dbReference type="ChEBI" id="CHEBI:29105"/>
        <label>2</label>
    </ligand>
</feature>
<dbReference type="InterPro" id="IPR027417">
    <property type="entry name" value="P-loop_NTPase"/>
</dbReference>
<dbReference type="CDD" id="cd17929">
    <property type="entry name" value="DEXHc_priA"/>
    <property type="match status" value="1"/>
</dbReference>
<dbReference type="InterPro" id="IPR042115">
    <property type="entry name" value="PriA_3primeBD_sf"/>
</dbReference>
<dbReference type="Gene3D" id="3.40.1440.60">
    <property type="entry name" value="PriA, 3(prime) DNA-binding domain"/>
    <property type="match status" value="1"/>
</dbReference>
<dbReference type="PANTHER" id="PTHR30580">
    <property type="entry name" value="PRIMOSOMAL PROTEIN N"/>
    <property type="match status" value="1"/>
</dbReference>
<dbReference type="PROSITE" id="PS51194">
    <property type="entry name" value="HELICASE_CTER"/>
    <property type="match status" value="1"/>
</dbReference>
<dbReference type="CDD" id="cd18804">
    <property type="entry name" value="SF2_C_priA"/>
    <property type="match status" value="1"/>
</dbReference>
<keyword evidence="10 11" id="KW-0413">Isomerase</keyword>
<dbReference type="PROSITE" id="PS51192">
    <property type="entry name" value="HELICASE_ATP_BIND_1"/>
    <property type="match status" value="1"/>
</dbReference>
<evidence type="ECO:0000259" key="12">
    <source>
        <dbReference type="PROSITE" id="PS51192"/>
    </source>
</evidence>
<dbReference type="Proteomes" id="UP001596254">
    <property type="component" value="Unassembled WGS sequence"/>
</dbReference>
<proteinExistence type="inferred from homology"/>
<gene>
    <name evidence="11 14" type="primary">priA</name>
    <name evidence="14" type="ORF">ACFP1G_11120</name>
</gene>
<comment type="catalytic activity">
    <reaction evidence="11">
        <text>Couples ATP hydrolysis with the unwinding of duplex DNA by translocating in the 3'-5' direction.</text>
        <dbReference type="EC" id="5.6.2.4"/>
    </reaction>
</comment>
<comment type="caution">
    <text evidence="14">The sequence shown here is derived from an EMBL/GenBank/DDBJ whole genome shotgun (WGS) entry which is preliminary data.</text>
</comment>
<evidence type="ECO:0000256" key="4">
    <source>
        <dbReference type="ARBA" id="ARBA00022741"/>
    </source>
</evidence>
<feature type="binding site" evidence="11">
    <location>
        <position position="541"/>
    </location>
    <ligand>
        <name>Zn(2+)</name>
        <dbReference type="ChEBI" id="CHEBI:29105"/>
        <label>2</label>
    </ligand>
</feature>
<keyword evidence="3 11" id="KW-0479">Metal-binding</keyword>
<organism evidence="14 15">
    <name type="scientific">Levilactobacillus tongjiangensis</name>
    <dbReference type="NCBI Taxonomy" id="2486023"/>
    <lineage>
        <taxon>Bacteria</taxon>
        <taxon>Bacillati</taxon>
        <taxon>Bacillota</taxon>
        <taxon>Bacilli</taxon>
        <taxon>Lactobacillales</taxon>
        <taxon>Lactobacillaceae</taxon>
        <taxon>Levilactobacillus</taxon>
    </lineage>
</organism>
<dbReference type="SUPFAM" id="SSF52540">
    <property type="entry name" value="P-loop containing nucleoside triphosphate hydrolases"/>
    <property type="match status" value="2"/>
</dbReference>
<dbReference type="InterPro" id="IPR011545">
    <property type="entry name" value="DEAD/DEAH_box_helicase_dom"/>
</dbReference>
<evidence type="ECO:0000256" key="6">
    <source>
        <dbReference type="ARBA" id="ARBA00022806"/>
    </source>
</evidence>
<evidence type="ECO:0000256" key="10">
    <source>
        <dbReference type="ARBA" id="ARBA00023235"/>
    </source>
</evidence>
<keyword evidence="5 11" id="KW-0378">Hydrolase</keyword>
<evidence type="ECO:0000313" key="14">
    <source>
        <dbReference type="EMBL" id="MFC6208012.1"/>
    </source>
</evidence>
<dbReference type="InterPro" id="IPR041222">
    <property type="entry name" value="PriA_3primeBD"/>
</dbReference>
<dbReference type="RefSeq" id="WP_125692528.1">
    <property type="nucleotide sequence ID" value="NZ_JBHSSK010000029.1"/>
</dbReference>
<dbReference type="PANTHER" id="PTHR30580:SF0">
    <property type="entry name" value="PRIMOSOMAL PROTEIN N"/>
    <property type="match status" value="1"/>
</dbReference>
<name>A0ABW1SV27_9LACO</name>
<feature type="binding site" evidence="11">
    <location>
        <position position="520"/>
    </location>
    <ligand>
        <name>Zn(2+)</name>
        <dbReference type="ChEBI" id="CHEBI:29105"/>
        <label>2</label>
    </ligand>
</feature>
<evidence type="ECO:0000256" key="1">
    <source>
        <dbReference type="ARBA" id="ARBA00022515"/>
    </source>
</evidence>
<comment type="catalytic activity">
    <reaction evidence="11">
        <text>ATP + H2O = ADP + phosphate + H(+)</text>
        <dbReference type="Rhea" id="RHEA:13065"/>
        <dbReference type="ChEBI" id="CHEBI:15377"/>
        <dbReference type="ChEBI" id="CHEBI:15378"/>
        <dbReference type="ChEBI" id="CHEBI:30616"/>
        <dbReference type="ChEBI" id="CHEBI:43474"/>
        <dbReference type="ChEBI" id="CHEBI:456216"/>
        <dbReference type="EC" id="5.6.2.4"/>
    </reaction>
</comment>
<keyword evidence="15" id="KW-1185">Reference proteome</keyword>
<comment type="cofactor">
    <cofactor evidence="11">
        <name>Zn(2+)</name>
        <dbReference type="ChEBI" id="CHEBI:29105"/>
    </cofactor>
    <text evidence="11">Binds 2 zinc ions per subunit.</text>
</comment>
<dbReference type="Pfam" id="PF18319">
    <property type="entry name" value="Zn_ribbon_PriA"/>
    <property type="match status" value="1"/>
</dbReference>
<dbReference type="InterPro" id="IPR005259">
    <property type="entry name" value="PriA"/>
</dbReference>
<dbReference type="EC" id="5.6.2.4" evidence="11"/>
<dbReference type="InterPro" id="IPR001650">
    <property type="entry name" value="Helicase_C-like"/>
</dbReference>
<feature type="binding site" evidence="11">
    <location>
        <position position="511"/>
    </location>
    <ligand>
        <name>Zn(2+)</name>
        <dbReference type="ChEBI" id="CHEBI:29105"/>
        <label>1</label>
    </ligand>
</feature>
<feature type="domain" description="Helicase ATP-binding" evidence="12">
    <location>
        <begin position="283"/>
        <end position="449"/>
    </location>
</feature>
<feature type="binding site" evidence="11">
    <location>
        <position position="514"/>
    </location>
    <ligand>
        <name>Zn(2+)</name>
        <dbReference type="ChEBI" id="CHEBI:29105"/>
        <label>1</label>
    </ligand>
</feature>
<evidence type="ECO:0000256" key="8">
    <source>
        <dbReference type="ARBA" id="ARBA00022840"/>
    </source>
</evidence>
<comment type="subunit">
    <text evidence="11">Component of the replication restart primosome.</text>
</comment>
<dbReference type="Gene3D" id="3.40.50.300">
    <property type="entry name" value="P-loop containing nucleotide triphosphate hydrolases"/>
    <property type="match status" value="2"/>
</dbReference>
<sequence>MAQIGQVLVDVPTMQTNDPYSYAIPAELEHQVEVGMRVTVPFGRGKRVVSGVVVGLSDVTNFDGQLKSIQSVLDLAPVLNTELQQLADWLADTTYAFRITCIQTMLPNLLKAQTERFIQPTTPLTATEMATYFPDGAPREFDAAKLDDQTVSGLLKLQRAGKVEVVYQVKDRAAAKTTTGITPALPVSKLQEIQVTVAKKAPKQADLLAYLQTMTPDTPVAQSQIVHRAGVSAAVINTAADKGWLTKQQIEVYRDPFHQPVKPTQPLKLNAEQQVAVDQITTAIDQQKVQNFLVEGVTGSGKTEVYLQSIAVALNQGRTALMLVPEIALTPQMVNRVKARFGQRVAVLHSGLSKGEQYDEWRRIDSGEATVVVGARSAVFAPVKNLGIIIMDEEHESSYKQDENPRYHARDVALWRGQYNQCPVVLGSATPSLETRARAAKGLYTRLVLAKRVNDRPLPPVHIVDMREEVKQRSEGDFSQPLLTAIQTRLDRHEQIVLLLNRRGFSSFVMCRDCGFVLKCPNCDISLTLHMDTHTMKCHYCGHEEAIPHVCPNCHSRKIRYYGTGTQKVEQALQREFPSANILRMDVDSTRRKGAHERILQKFGKHEADILLGTQMIAKGLDFPNVTLVGVLNADTALGLPDFRASERTFQLLTQVSGRAGRASKPGEVFIQTFNPDHYAIQLAQQQDYERFFVTEMHMRHQGSYPPYYFAVQLTASHEEEAVAAKAMFQIVAALKKGLSPDAIILGPTPKAIARVKRKYYYQVVIKYKQEPQLKPVLEQIRQAAQVPARHGLSVTIDSEPMNFM</sequence>
<dbReference type="InterPro" id="IPR040498">
    <property type="entry name" value="PriA_CRR"/>
</dbReference>
<feature type="binding site" evidence="11">
    <location>
        <position position="554"/>
    </location>
    <ligand>
        <name>Zn(2+)</name>
        <dbReference type="ChEBI" id="CHEBI:29105"/>
        <label>1</label>
    </ligand>
</feature>
<evidence type="ECO:0000256" key="5">
    <source>
        <dbReference type="ARBA" id="ARBA00022801"/>
    </source>
</evidence>
<feature type="domain" description="Helicase C-terminal" evidence="13">
    <location>
        <begin position="546"/>
        <end position="700"/>
    </location>
</feature>
<dbReference type="GO" id="GO:0016787">
    <property type="term" value="F:hydrolase activity"/>
    <property type="evidence" value="ECO:0007669"/>
    <property type="project" value="UniProtKB-KW"/>
</dbReference>
<dbReference type="Pfam" id="PF00270">
    <property type="entry name" value="DEAD"/>
    <property type="match status" value="1"/>
</dbReference>
<protein>
    <recommendedName>
        <fullName evidence="11">Replication restart protein PriA</fullName>
    </recommendedName>
    <alternativeName>
        <fullName evidence="11">ATP-dependent DNA helicase PriA</fullName>
        <ecNumber evidence="11">5.6.2.4</ecNumber>
    </alternativeName>
    <alternativeName>
        <fullName evidence="11">DNA 3'-5' helicase PriA</fullName>
    </alternativeName>
</protein>
<dbReference type="HAMAP" id="MF_00983">
    <property type="entry name" value="PriA"/>
    <property type="match status" value="1"/>
</dbReference>
<evidence type="ECO:0000313" key="15">
    <source>
        <dbReference type="Proteomes" id="UP001596254"/>
    </source>
</evidence>
<evidence type="ECO:0000259" key="13">
    <source>
        <dbReference type="PROSITE" id="PS51194"/>
    </source>
</evidence>
<keyword evidence="1 11" id="KW-0639">Primosome</keyword>
<feature type="binding site" evidence="11">
    <location>
        <position position="551"/>
    </location>
    <ligand>
        <name>Zn(2+)</name>
        <dbReference type="ChEBI" id="CHEBI:29105"/>
        <label>1</label>
    </ligand>
</feature>
<evidence type="ECO:0000256" key="11">
    <source>
        <dbReference type="HAMAP-Rule" id="MF_00983"/>
    </source>
</evidence>
<evidence type="ECO:0000256" key="3">
    <source>
        <dbReference type="ARBA" id="ARBA00022723"/>
    </source>
</evidence>
<dbReference type="Pfam" id="PF00271">
    <property type="entry name" value="Helicase_C"/>
    <property type="match status" value="1"/>
</dbReference>
<feature type="binding site" evidence="11">
    <location>
        <position position="523"/>
    </location>
    <ligand>
        <name>Zn(2+)</name>
        <dbReference type="ChEBI" id="CHEBI:29105"/>
        <label>2</label>
    </ligand>
</feature>
<dbReference type="NCBIfam" id="NF004066">
    <property type="entry name" value="PRK05580.1-3"/>
    <property type="match status" value="1"/>
</dbReference>
<keyword evidence="6 11" id="KW-0347">Helicase</keyword>
<dbReference type="InterPro" id="IPR014001">
    <property type="entry name" value="Helicase_ATP-bd"/>
</dbReference>
<dbReference type="Pfam" id="PF18074">
    <property type="entry name" value="PriA_C"/>
    <property type="match status" value="1"/>
</dbReference>
<accession>A0ABW1SV27</accession>
<reference evidence="15" key="1">
    <citation type="journal article" date="2019" name="Int. J. Syst. Evol. Microbiol.">
        <title>The Global Catalogue of Microorganisms (GCM) 10K type strain sequencing project: providing services to taxonomists for standard genome sequencing and annotation.</title>
        <authorList>
            <consortium name="The Broad Institute Genomics Platform"/>
            <consortium name="The Broad Institute Genome Sequencing Center for Infectious Disease"/>
            <person name="Wu L."/>
            <person name="Ma J."/>
        </authorList>
    </citation>
    <scope>NUCLEOTIDE SEQUENCE [LARGE SCALE GENOMIC DNA]</scope>
    <source>
        <strain evidence="15">CCM 8905</strain>
    </source>
</reference>
<evidence type="ECO:0000256" key="9">
    <source>
        <dbReference type="ARBA" id="ARBA00023125"/>
    </source>
</evidence>